<keyword evidence="2" id="KW-1185">Reference proteome</keyword>
<protein>
    <submittedName>
        <fullName evidence="1">Uncharacterized protein</fullName>
    </submittedName>
</protein>
<name>A0AA88PUM8_9TELE</name>
<dbReference type="EMBL" id="JAUYZG010000010">
    <property type="protein sequence ID" value="KAK2896792.1"/>
    <property type="molecule type" value="Genomic_DNA"/>
</dbReference>
<organism evidence="1 2">
    <name type="scientific">Cirrhinus molitorella</name>
    <name type="common">mud carp</name>
    <dbReference type="NCBI Taxonomy" id="172907"/>
    <lineage>
        <taxon>Eukaryota</taxon>
        <taxon>Metazoa</taxon>
        <taxon>Chordata</taxon>
        <taxon>Craniata</taxon>
        <taxon>Vertebrata</taxon>
        <taxon>Euteleostomi</taxon>
        <taxon>Actinopterygii</taxon>
        <taxon>Neopterygii</taxon>
        <taxon>Teleostei</taxon>
        <taxon>Ostariophysi</taxon>
        <taxon>Cypriniformes</taxon>
        <taxon>Cyprinidae</taxon>
        <taxon>Labeoninae</taxon>
        <taxon>Labeonini</taxon>
        <taxon>Cirrhinus</taxon>
    </lineage>
</organism>
<reference evidence="1" key="1">
    <citation type="submission" date="2023-08" db="EMBL/GenBank/DDBJ databases">
        <title>Chromosome-level Genome Assembly of mud carp (Cirrhinus molitorella).</title>
        <authorList>
            <person name="Liu H."/>
        </authorList>
    </citation>
    <scope>NUCLEOTIDE SEQUENCE</scope>
    <source>
        <strain evidence="1">Prfri</strain>
        <tissue evidence="1">Muscle</tissue>
    </source>
</reference>
<dbReference type="Proteomes" id="UP001187343">
    <property type="component" value="Unassembled WGS sequence"/>
</dbReference>
<gene>
    <name evidence="1" type="ORF">Q8A67_011280</name>
</gene>
<comment type="caution">
    <text evidence="1">The sequence shown here is derived from an EMBL/GenBank/DDBJ whole genome shotgun (WGS) entry which is preliminary data.</text>
</comment>
<dbReference type="AlphaFoldDB" id="A0AA88PUM8"/>
<proteinExistence type="predicted"/>
<evidence type="ECO:0000313" key="2">
    <source>
        <dbReference type="Proteomes" id="UP001187343"/>
    </source>
</evidence>
<evidence type="ECO:0000313" key="1">
    <source>
        <dbReference type="EMBL" id="KAK2896792.1"/>
    </source>
</evidence>
<accession>A0AA88PUM8</accession>
<sequence>MGRVCPTGTLPDDQYSSCVLTQLSLRCRALRSKWLITNLTPGNLEARAHLRSLRGPLHRESDRREKEKWNCQPGCYADTLGANRMKLSGVSWEAVHIKVILFSQTCIRFTLLCQRSGPPLKRRRAWKPAWQEEIVAMLQQGVHRVSGLERTKQHALGSVTCLAAADVCAVPAQPKTKKISFSAVSPEIYVSNGPAFLRSRFG</sequence>